<evidence type="ECO:0000313" key="3">
    <source>
        <dbReference type="Proteomes" id="UP001159363"/>
    </source>
</evidence>
<reference evidence="2 3" key="1">
    <citation type="submission" date="2023-02" db="EMBL/GenBank/DDBJ databases">
        <title>LHISI_Scaffold_Assembly.</title>
        <authorList>
            <person name="Stuart O.P."/>
            <person name="Cleave R."/>
            <person name="Magrath M.J.L."/>
            <person name="Mikheyev A.S."/>
        </authorList>
    </citation>
    <scope>NUCLEOTIDE SEQUENCE [LARGE SCALE GENOMIC DNA]</scope>
    <source>
        <strain evidence="2">Daus_M_001</strain>
        <tissue evidence="2">Leg muscle</tissue>
    </source>
</reference>
<feature type="compositionally biased region" description="Polar residues" evidence="1">
    <location>
        <begin position="1"/>
        <end position="18"/>
    </location>
</feature>
<accession>A0ABQ9GDL4</accession>
<feature type="region of interest" description="Disordered" evidence="1">
    <location>
        <begin position="56"/>
        <end position="91"/>
    </location>
</feature>
<feature type="region of interest" description="Disordered" evidence="1">
    <location>
        <begin position="1"/>
        <end position="23"/>
    </location>
</feature>
<organism evidence="2 3">
    <name type="scientific">Dryococelus australis</name>
    <dbReference type="NCBI Taxonomy" id="614101"/>
    <lineage>
        <taxon>Eukaryota</taxon>
        <taxon>Metazoa</taxon>
        <taxon>Ecdysozoa</taxon>
        <taxon>Arthropoda</taxon>
        <taxon>Hexapoda</taxon>
        <taxon>Insecta</taxon>
        <taxon>Pterygota</taxon>
        <taxon>Neoptera</taxon>
        <taxon>Polyneoptera</taxon>
        <taxon>Phasmatodea</taxon>
        <taxon>Verophasmatodea</taxon>
        <taxon>Anareolatae</taxon>
        <taxon>Phasmatidae</taxon>
        <taxon>Eurycanthinae</taxon>
        <taxon>Dryococelus</taxon>
    </lineage>
</organism>
<sequence>MAARSVSSAAGDSTSQITLVAGGERRTRRVASRRCIAKTALRLAALAVRETASFLSPMRPSTSNVEESSSPGSRGGGGRNPLAVSRGEKRRCKSRAAQTLSAAWERWLVSWTGTVGGLVRGGGGGQWVGLPSTHTHTRAHSETDMRTHARSTRPPRRSHTSLPGSAARLSTSSIWVVEISEGAALNNEISRPDEDEMRWE</sequence>
<dbReference type="Proteomes" id="UP001159363">
    <property type="component" value="Chromosome 12"/>
</dbReference>
<proteinExistence type="predicted"/>
<keyword evidence="3" id="KW-1185">Reference proteome</keyword>
<evidence type="ECO:0000313" key="2">
    <source>
        <dbReference type="EMBL" id="KAJ8870471.1"/>
    </source>
</evidence>
<dbReference type="EMBL" id="JARBHB010000013">
    <property type="protein sequence ID" value="KAJ8870471.1"/>
    <property type="molecule type" value="Genomic_DNA"/>
</dbReference>
<feature type="compositionally biased region" description="Basic residues" evidence="1">
    <location>
        <begin position="148"/>
        <end position="159"/>
    </location>
</feature>
<protein>
    <submittedName>
        <fullName evidence="2">Uncharacterized protein</fullName>
    </submittedName>
</protein>
<evidence type="ECO:0000256" key="1">
    <source>
        <dbReference type="SAM" id="MobiDB-lite"/>
    </source>
</evidence>
<feature type="region of interest" description="Disordered" evidence="1">
    <location>
        <begin position="136"/>
        <end position="167"/>
    </location>
</feature>
<comment type="caution">
    <text evidence="2">The sequence shown here is derived from an EMBL/GenBank/DDBJ whole genome shotgun (WGS) entry which is preliminary data.</text>
</comment>
<name>A0ABQ9GDL4_9NEOP</name>
<gene>
    <name evidence="2" type="ORF">PR048_029493</name>
</gene>